<evidence type="ECO:0008006" key="4">
    <source>
        <dbReference type="Google" id="ProtNLM"/>
    </source>
</evidence>
<evidence type="ECO:0000256" key="1">
    <source>
        <dbReference type="SAM" id="MobiDB-lite"/>
    </source>
</evidence>
<gene>
    <name evidence="2" type="ORF">GCM10025751_29800</name>
</gene>
<reference evidence="2 3" key="1">
    <citation type="journal article" date="2019" name="Int. J. Syst. Evol. Microbiol.">
        <title>The Global Catalogue of Microorganisms (GCM) 10K type strain sequencing project: providing services to taxonomists for standard genome sequencing and annotation.</title>
        <authorList>
            <consortium name="The Broad Institute Genomics Platform"/>
            <consortium name="The Broad Institute Genome Sequencing Center for Infectious Disease"/>
            <person name="Wu L."/>
            <person name="Ma J."/>
        </authorList>
    </citation>
    <scope>NUCLEOTIDE SEQUENCE [LARGE SCALE GENOMIC DNA]</scope>
    <source>
        <strain evidence="2 3">JCM 17504</strain>
    </source>
</reference>
<organism evidence="2 3">
    <name type="scientific">Haladaptatus pallidirubidus</name>
    <dbReference type="NCBI Taxonomy" id="1008152"/>
    <lineage>
        <taxon>Archaea</taxon>
        <taxon>Methanobacteriati</taxon>
        <taxon>Methanobacteriota</taxon>
        <taxon>Stenosarchaea group</taxon>
        <taxon>Halobacteria</taxon>
        <taxon>Halobacteriales</taxon>
        <taxon>Haladaptataceae</taxon>
        <taxon>Haladaptatus</taxon>
    </lineage>
</organism>
<dbReference type="AlphaFoldDB" id="A0AAV3UJ60"/>
<evidence type="ECO:0000313" key="2">
    <source>
        <dbReference type="EMBL" id="GAA5053004.1"/>
    </source>
</evidence>
<proteinExistence type="predicted"/>
<sequence length="78" mass="8951">MIRHATLKESENDNQKQSTHDIPVDALLKVLADPCRRTVLSYLRTKDTGVATLDELSWPSMFRSTWTPSRRSNTHGLR</sequence>
<dbReference type="Proteomes" id="UP001501729">
    <property type="component" value="Unassembled WGS sequence"/>
</dbReference>
<dbReference type="EMBL" id="BAABKX010000013">
    <property type="protein sequence ID" value="GAA5053004.1"/>
    <property type="molecule type" value="Genomic_DNA"/>
</dbReference>
<comment type="caution">
    <text evidence="2">The sequence shown here is derived from an EMBL/GenBank/DDBJ whole genome shotgun (WGS) entry which is preliminary data.</text>
</comment>
<name>A0AAV3UJ60_9EURY</name>
<feature type="region of interest" description="Disordered" evidence="1">
    <location>
        <begin position="1"/>
        <end position="21"/>
    </location>
</feature>
<evidence type="ECO:0000313" key="3">
    <source>
        <dbReference type="Proteomes" id="UP001501729"/>
    </source>
</evidence>
<protein>
    <recommendedName>
        <fullName evidence="4">Transcriptional regulator</fullName>
    </recommendedName>
</protein>
<keyword evidence="3" id="KW-1185">Reference proteome</keyword>
<accession>A0AAV3UJ60</accession>